<dbReference type="EMBL" id="CP058595">
    <property type="protein sequence ID" value="QLG43916.1"/>
    <property type="molecule type" value="Genomic_DNA"/>
</dbReference>
<evidence type="ECO:0008006" key="3">
    <source>
        <dbReference type="Google" id="ProtNLM"/>
    </source>
</evidence>
<dbReference type="Proteomes" id="UP000509302">
    <property type="component" value="Chromosome"/>
</dbReference>
<organism evidence="1 2">
    <name type="scientific">Costertonia aggregata</name>
    <dbReference type="NCBI Taxonomy" id="343403"/>
    <lineage>
        <taxon>Bacteria</taxon>
        <taxon>Pseudomonadati</taxon>
        <taxon>Bacteroidota</taxon>
        <taxon>Flavobacteriia</taxon>
        <taxon>Flavobacteriales</taxon>
        <taxon>Flavobacteriaceae</taxon>
        <taxon>Costertonia</taxon>
    </lineage>
</organism>
<dbReference type="RefSeq" id="WP_179240253.1">
    <property type="nucleotide sequence ID" value="NZ_CP058595.1"/>
</dbReference>
<proteinExistence type="predicted"/>
<dbReference type="KEGG" id="cagg:HYG79_00645"/>
<evidence type="ECO:0000313" key="1">
    <source>
        <dbReference type="EMBL" id="QLG43916.1"/>
    </source>
</evidence>
<gene>
    <name evidence="1" type="ORF">HYG79_00645</name>
</gene>
<keyword evidence="2" id="KW-1185">Reference proteome</keyword>
<name>A0A7H9AK90_9FLAO</name>
<reference evidence="1 2" key="1">
    <citation type="journal article" date="2006" name="Int. J. Syst. Evol. Microbiol.">
        <title>Costertonia aggregata gen. nov., sp. nov., a mesophilic marine bacterium of the family Flavobacteriaceae, isolated from a mature biofilm.</title>
        <authorList>
            <person name="Kwon K.K."/>
            <person name="Lee Y.K."/>
            <person name="Lee H.K."/>
        </authorList>
    </citation>
    <scope>NUCLEOTIDE SEQUENCE [LARGE SCALE GENOMIC DNA]</scope>
    <source>
        <strain evidence="1 2">KCCM 42265</strain>
    </source>
</reference>
<accession>A0A7H9AK90</accession>
<sequence length="145" mass="17221">MELDNIEKLLEKYFESTTTVAEEKTLRDYFSQENVATHLRQYAPMFNYFSKAKEETFTRQVPLRPRRSNFYKWGSVAAVAVLAIGIYFGKEYQDEKQLEREKAEYAYNETKKALNLLAENFGRGTEKVAYLKEFEETKQKIYKHN</sequence>
<dbReference type="AlphaFoldDB" id="A0A7H9AK90"/>
<protein>
    <recommendedName>
        <fullName evidence="3">DUF3379 domain-containing protein</fullName>
    </recommendedName>
</protein>
<evidence type="ECO:0000313" key="2">
    <source>
        <dbReference type="Proteomes" id="UP000509302"/>
    </source>
</evidence>